<comment type="caution">
    <text evidence="6">The sequence shown here is derived from an EMBL/GenBank/DDBJ whole genome shotgun (WGS) entry which is preliminary data.</text>
</comment>
<dbReference type="SFLD" id="SFLDG01129">
    <property type="entry name" value="C1.5:_HAD__Beta-PGM__Phosphata"/>
    <property type="match status" value="1"/>
</dbReference>
<protein>
    <submittedName>
        <fullName evidence="6">HAD family phosphatase</fullName>
    </submittedName>
</protein>
<dbReference type="CDD" id="cd07505">
    <property type="entry name" value="HAD_BPGM-like"/>
    <property type="match status" value="1"/>
</dbReference>
<dbReference type="RefSeq" id="WP_136461587.1">
    <property type="nucleotide sequence ID" value="NZ_SRKY01000001.1"/>
</dbReference>
<evidence type="ECO:0000313" key="7">
    <source>
        <dbReference type="Proteomes" id="UP000306602"/>
    </source>
</evidence>
<dbReference type="Proteomes" id="UP000306602">
    <property type="component" value="Unassembled WGS sequence"/>
</dbReference>
<keyword evidence="5" id="KW-0119">Carbohydrate metabolism</keyword>
<dbReference type="Gene3D" id="3.40.50.1000">
    <property type="entry name" value="HAD superfamily/HAD-like"/>
    <property type="match status" value="1"/>
</dbReference>
<dbReference type="InterPro" id="IPR051600">
    <property type="entry name" value="Beta-PGM-like"/>
</dbReference>
<dbReference type="NCBIfam" id="TIGR01509">
    <property type="entry name" value="HAD-SF-IA-v3"/>
    <property type="match status" value="1"/>
</dbReference>
<evidence type="ECO:0000256" key="1">
    <source>
        <dbReference type="ARBA" id="ARBA00001946"/>
    </source>
</evidence>
<dbReference type="GO" id="GO:0046872">
    <property type="term" value="F:metal ion binding"/>
    <property type="evidence" value="ECO:0007669"/>
    <property type="project" value="UniProtKB-KW"/>
</dbReference>
<gene>
    <name evidence="6" type="ORF">E4Z66_03760</name>
</gene>
<organism evidence="6 7">
    <name type="scientific">Aliishimia ponticola</name>
    <dbReference type="NCBI Taxonomy" id="2499833"/>
    <lineage>
        <taxon>Bacteria</taxon>
        <taxon>Pseudomonadati</taxon>
        <taxon>Pseudomonadota</taxon>
        <taxon>Alphaproteobacteria</taxon>
        <taxon>Rhodobacterales</taxon>
        <taxon>Paracoccaceae</taxon>
        <taxon>Aliishimia</taxon>
    </lineage>
</organism>
<dbReference type="SFLD" id="SFLDS00003">
    <property type="entry name" value="Haloacid_Dehalogenase"/>
    <property type="match status" value="1"/>
</dbReference>
<evidence type="ECO:0000256" key="3">
    <source>
        <dbReference type="ARBA" id="ARBA00022723"/>
    </source>
</evidence>
<accession>A0A4S4NGB6</accession>
<dbReference type="GO" id="GO:0003824">
    <property type="term" value="F:catalytic activity"/>
    <property type="evidence" value="ECO:0007669"/>
    <property type="project" value="UniProtKB-ARBA"/>
</dbReference>
<dbReference type="InterPro" id="IPR023198">
    <property type="entry name" value="PGP-like_dom2"/>
</dbReference>
<evidence type="ECO:0000313" key="6">
    <source>
        <dbReference type="EMBL" id="THH38696.1"/>
    </source>
</evidence>
<evidence type="ECO:0000256" key="5">
    <source>
        <dbReference type="ARBA" id="ARBA00023277"/>
    </source>
</evidence>
<dbReference type="PANTHER" id="PTHR46193:SF18">
    <property type="entry name" value="HEXITOL PHOSPHATASE B"/>
    <property type="match status" value="1"/>
</dbReference>
<dbReference type="InterPro" id="IPR041492">
    <property type="entry name" value="HAD_2"/>
</dbReference>
<dbReference type="InterPro" id="IPR023214">
    <property type="entry name" value="HAD_sf"/>
</dbReference>
<dbReference type="AlphaFoldDB" id="A0A4S4NGB6"/>
<dbReference type="InterPro" id="IPR006439">
    <property type="entry name" value="HAD-SF_hydro_IA"/>
</dbReference>
<evidence type="ECO:0000256" key="4">
    <source>
        <dbReference type="ARBA" id="ARBA00022842"/>
    </source>
</evidence>
<dbReference type="Pfam" id="PF13419">
    <property type="entry name" value="HAD_2"/>
    <property type="match status" value="1"/>
</dbReference>
<proteinExistence type="inferred from homology"/>
<evidence type="ECO:0000256" key="2">
    <source>
        <dbReference type="ARBA" id="ARBA00006171"/>
    </source>
</evidence>
<reference evidence="6 7" key="1">
    <citation type="submission" date="2019-04" db="EMBL/GenBank/DDBJ databases">
        <title>Shimia ponticola sp. nov., isolated from seawater.</title>
        <authorList>
            <person name="Kim Y.-O."/>
            <person name="Yoon J.-H."/>
        </authorList>
    </citation>
    <scope>NUCLEOTIDE SEQUENCE [LARGE SCALE GENOMIC DNA]</scope>
    <source>
        <strain evidence="6 7">MYP11</strain>
    </source>
</reference>
<dbReference type="EMBL" id="SRKY01000001">
    <property type="protein sequence ID" value="THH38696.1"/>
    <property type="molecule type" value="Genomic_DNA"/>
</dbReference>
<sequence length="220" mass="23834">MLDRIDAFLFDMDGLLLDTERVFMELAVDLLDPFGFSRAETEGFFLTLVGSSSTHTQARLEAFLGDRLDPAAFYDTWYTHLKARLADGIPLRPMVRESLEAARATGRPMAVVTSTRGKVARHHLEVAGLSGFFDHVTAGDEVSQNKPHPAPYAETAQKLGVAPTACAAFEDSDKGIASAMAAGCVSFQIPDLRAPDVPLPELGQHVVPSLDHAMRKLGVL</sequence>
<dbReference type="PRINTS" id="PR00413">
    <property type="entry name" value="HADHALOGNASE"/>
</dbReference>
<comment type="cofactor">
    <cofactor evidence="1">
        <name>Mg(2+)</name>
        <dbReference type="ChEBI" id="CHEBI:18420"/>
    </cofactor>
</comment>
<keyword evidence="3" id="KW-0479">Metal-binding</keyword>
<comment type="similarity">
    <text evidence="2">Belongs to the HAD-like hydrolase superfamily. CbbY/CbbZ/Gph/YieH family.</text>
</comment>
<dbReference type="SUPFAM" id="SSF56784">
    <property type="entry name" value="HAD-like"/>
    <property type="match status" value="1"/>
</dbReference>
<dbReference type="Gene3D" id="1.10.150.240">
    <property type="entry name" value="Putative phosphatase, domain 2"/>
    <property type="match status" value="1"/>
</dbReference>
<keyword evidence="4" id="KW-0460">Magnesium</keyword>
<dbReference type="InterPro" id="IPR036412">
    <property type="entry name" value="HAD-like_sf"/>
</dbReference>
<keyword evidence="7" id="KW-1185">Reference proteome</keyword>
<name>A0A4S4NGB6_9RHOB</name>
<dbReference type="PANTHER" id="PTHR46193">
    <property type="entry name" value="6-PHOSPHOGLUCONATE PHOSPHATASE"/>
    <property type="match status" value="1"/>
</dbReference>
<dbReference type="OrthoDB" id="9782449at2"/>